<evidence type="ECO:0000256" key="4">
    <source>
        <dbReference type="ARBA" id="ARBA00022614"/>
    </source>
</evidence>
<keyword evidence="4" id="KW-0433">Leucine-rich repeat</keyword>
<dbReference type="PANTHER" id="PTHR48063">
    <property type="entry name" value="LRR RECEPTOR-LIKE KINASE"/>
    <property type="match status" value="1"/>
</dbReference>
<sequence>MVMMSGGRSQLLLLVLFVAVFYLLLQEETTTANDVIMCKESERQALLDFKQSLQVVDRADFEGLSSWDGKDCCAWMGVLCNSLTGYVEMLQLSGYFWLVAGTISPSLLKLQHLSVLDLSQNDFNGTLIPDFIGFLKNLTHLDLSLANFRGPIPSQLGNLSKLEILSLGGDFVNPKLLSVGNLEWLSHLTSLKYLDLSFTNLSKASDWSQVVNQLPFLGSLTMKDCDLPSAFSSFLSLVNSSTSLTDLDLSGNYLTSSAIYPWLFNVSSNLEFLDLSRNHLKGPIPESFGNMVNVVYLSVSHNQIEGGICSSFWSMCSLKYLGIESNHLSAFGFVQNTSLCAAHSLEYLTLAENQLMGSVPNEMANLSSLITLDLGYNHLNGTISKSIGQLSDLRVLQLAGNSFDNVVISEAHFSNLTKLKKLDLSYSSLTLKFNSDWIPPFQLHYIFLCSCKLGPRFPEWLRTQAKVFALDISAAKISDSLSISFWDFLGRVKYLNLSFNQINGTFPNTRVDSSYGFLQSLILSNNKFFGSISSICSFFNTADFNLIDLSNNQFSGVVPDCFAQFPNLIALNLADNNLSGPIPNSLGSLASLQMLNLRGNRFSGKLPSSLQNCTKLKFLDLSNNRLSGTISLWIGQNLSSLVFLSLQNNQFHGKIPNQLCKLKYIQILDLSLNKISGTIPRCLSNFTFMTQKVNSDQTIEHLLTIVLSNPFEKTFILNTSIELNYVDEALLMWKGTKQMYAKILGLLFVIDLSGNKLTGEIPEEITSLRELVALNLSRNLLSGKIPPKIGQLRQLQSLDLSRNNFSGCIPPSLSELTFLGSLDLSYNYLSGKIPTGSQLQLFDPSTFSHNHGLCGPPVTPNCSMETPQGQLERGEDDFDEFMKWFYAGMGLGFVVGFWGFCGAFLLKRSWRHSYFRFLDKVKDWLYVTYALQKARLERRIQT</sequence>
<dbReference type="SUPFAM" id="SSF52047">
    <property type="entry name" value="RNI-like"/>
    <property type="match status" value="1"/>
</dbReference>
<dbReference type="InterPro" id="IPR003591">
    <property type="entry name" value="Leu-rich_rpt_typical-subtyp"/>
</dbReference>
<dbReference type="FunFam" id="3.80.10.10:FF:000213">
    <property type="entry name" value="Tyrosine-sulfated glycopeptide receptor 1"/>
    <property type="match status" value="1"/>
</dbReference>
<keyword evidence="3" id="KW-1003">Cell membrane</keyword>
<keyword evidence="6 13" id="KW-0732">Signal</keyword>
<keyword evidence="9 12" id="KW-0472">Membrane</keyword>
<dbReference type="Pfam" id="PF00560">
    <property type="entry name" value="LRR_1"/>
    <property type="match status" value="9"/>
</dbReference>
<dbReference type="InterPro" id="IPR013210">
    <property type="entry name" value="LRR_N_plant-typ"/>
</dbReference>
<name>A0AB32WP62_THECC</name>
<evidence type="ECO:0000256" key="8">
    <source>
        <dbReference type="ARBA" id="ARBA00022989"/>
    </source>
</evidence>
<evidence type="ECO:0000256" key="1">
    <source>
        <dbReference type="ARBA" id="ARBA00004251"/>
    </source>
</evidence>
<dbReference type="InterPro" id="IPR032675">
    <property type="entry name" value="LRR_dom_sf"/>
</dbReference>
<evidence type="ECO:0000256" key="2">
    <source>
        <dbReference type="ARBA" id="ARBA00009592"/>
    </source>
</evidence>
<feature type="domain" description="Leucine-rich repeat-containing N-terminal plant-type" evidence="14">
    <location>
        <begin position="41"/>
        <end position="81"/>
    </location>
</feature>
<dbReference type="Proteomes" id="UP000694886">
    <property type="component" value="Chromosome 7"/>
</dbReference>
<evidence type="ECO:0000256" key="7">
    <source>
        <dbReference type="ARBA" id="ARBA00022737"/>
    </source>
</evidence>
<keyword evidence="8 12" id="KW-1133">Transmembrane helix</keyword>
<evidence type="ECO:0000256" key="9">
    <source>
        <dbReference type="ARBA" id="ARBA00023136"/>
    </source>
</evidence>
<feature type="chain" id="PRO_5044258195" evidence="13">
    <location>
        <begin position="33"/>
        <end position="942"/>
    </location>
</feature>
<dbReference type="PRINTS" id="PR00019">
    <property type="entry name" value="LEURICHRPT"/>
</dbReference>
<organism evidence="15 16">
    <name type="scientific">Theobroma cacao</name>
    <name type="common">Cacao</name>
    <name type="synonym">Cocoa</name>
    <dbReference type="NCBI Taxonomy" id="3641"/>
    <lineage>
        <taxon>Eukaryota</taxon>
        <taxon>Viridiplantae</taxon>
        <taxon>Streptophyta</taxon>
        <taxon>Embryophyta</taxon>
        <taxon>Tracheophyta</taxon>
        <taxon>Spermatophyta</taxon>
        <taxon>Magnoliopsida</taxon>
        <taxon>eudicotyledons</taxon>
        <taxon>Gunneridae</taxon>
        <taxon>Pentapetalae</taxon>
        <taxon>rosids</taxon>
        <taxon>malvids</taxon>
        <taxon>Malvales</taxon>
        <taxon>Malvaceae</taxon>
        <taxon>Byttnerioideae</taxon>
        <taxon>Theobroma</taxon>
    </lineage>
</organism>
<dbReference type="PANTHER" id="PTHR48063:SF101">
    <property type="entry name" value="LRR RECEPTOR-LIKE SERINE_THREONINE-PROTEIN KINASE FLS2"/>
    <property type="match status" value="1"/>
</dbReference>
<evidence type="ECO:0000256" key="12">
    <source>
        <dbReference type="SAM" id="Phobius"/>
    </source>
</evidence>
<reference evidence="15" key="1">
    <citation type="journal article" date="1997" name="Nucleic Acids Res.">
        <title>tRNAscan-SE: a program for improved detection of transfer RNA genes in genomic sequence.</title>
        <authorList>
            <person name="Lowe T.M."/>
            <person name="Eddy S.R."/>
        </authorList>
    </citation>
    <scope>NUCLEOTIDE SEQUENCE [LARGE SCALE GENOMIC DNA]</scope>
    <source>
        <strain evidence="15">r\B97-61/B2</strain>
    </source>
</reference>
<proteinExistence type="inferred from homology"/>
<dbReference type="AlphaFoldDB" id="A0AB32WP62"/>
<dbReference type="FunFam" id="3.80.10.10:FF:000095">
    <property type="entry name" value="LRR receptor-like serine/threonine-protein kinase GSO1"/>
    <property type="match status" value="1"/>
</dbReference>
<dbReference type="Gene3D" id="3.80.10.10">
    <property type="entry name" value="Ribonuclease Inhibitor"/>
    <property type="match status" value="3"/>
</dbReference>
<evidence type="ECO:0000256" key="6">
    <source>
        <dbReference type="ARBA" id="ARBA00022729"/>
    </source>
</evidence>
<evidence type="ECO:0000256" key="13">
    <source>
        <dbReference type="SAM" id="SignalP"/>
    </source>
</evidence>
<evidence type="ECO:0000256" key="11">
    <source>
        <dbReference type="ARBA" id="ARBA00023180"/>
    </source>
</evidence>
<feature type="transmembrane region" description="Helical" evidence="12">
    <location>
        <begin position="884"/>
        <end position="906"/>
    </location>
</feature>
<gene>
    <name evidence="16" type="primary">LOC18593930</name>
</gene>
<keyword evidence="11" id="KW-0325">Glycoprotein</keyword>
<evidence type="ECO:0000256" key="3">
    <source>
        <dbReference type="ARBA" id="ARBA00022475"/>
    </source>
</evidence>
<comment type="subcellular location">
    <subcellularLocation>
        <location evidence="1">Cell membrane</location>
        <topology evidence="1">Single-pass type I membrane protein</topology>
    </subcellularLocation>
</comment>
<dbReference type="FunFam" id="3.80.10.10:FF:000129">
    <property type="entry name" value="Leucine-rich repeat receptor-like kinase"/>
    <property type="match status" value="1"/>
</dbReference>
<dbReference type="GeneID" id="18593930"/>
<dbReference type="Gramene" id="Tc07v2_t006970.1">
    <property type="protein sequence ID" value="Tc07v2_p006970.1"/>
    <property type="gene ID" value="Tc07v2_g006970"/>
</dbReference>
<keyword evidence="5 12" id="KW-0812">Transmembrane</keyword>
<reference evidence="16" key="2">
    <citation type="submission" date="2025-08" db="UniProtKB">
        <authorList>
            <consortium name="RefSeq"/>
        </authorList>
    </citation>
    <scope>IDENTIFICATION</scope>
</reference>
<dbReference type="Pfam" id="PF08263">
    <property type="entry name" value="LRRNT_2"/>
    <property type="match status" value="1"/>
</dbReference>
<evidence type="ECO:0000256" key="10">
    <source>
        <dbReference type="ARBA" id="ARBA00023170"/>
    </source>
</evidence>
<dbReference type="RefSeq" id="XP_017979723.1">
    <property type="nucleotide sequence ID" value="XM_018124234.1"/>
</dbReference>
<dbReference type="SUPFAM" id="SSF52058">
    <property type="entry name" value="L domain-like"/>
    <property type="match status" value="1"/>
</dbReference>
<accession>A0AB32WP62</accession>
<dbReference type="InterPro" id="IPR001611">
    <property type="entry name" value="Leu-rich_rpt"/>
</dbReference>
<feature type="signal peptide" evidence="13">
    <location>
        <begin position="1"/>
        <end position="32"/>
    </location>
</feature>
<dbReference type="SMART" id="SM00369">
    <property type="entry name" value="LRR_TYP"/>
    <property type="match status" value="7"/>
</dbReference>
<dbReference type="KEGG" id="tcc:18593930"/>
<dbReference type="GO" id="GO:0005886">
    <property type="term" value="C:plasma membrane"/>
    <property type="evidence" value="ECO:0007669"/>
    <property type="project" value="UniProtKB-SubCell"/>
</dbReference>
<evidence type="ECO:0000313" key="16">
    <source>
        <dbReference type="RefSeq" id="XP_017979723.1"/>
    </source>
</evidence>
<dbReference type="FunFam" id="3.80.10.10:FF:000221">
    <property type="entry name" value="Leucine-rich repeat receptor-like protein kinase PXL1"/>
    <property type="match status" value="1"/>
</dbReference>
<protein>
    <submittedName>
        <fullName evidence="16">Probable leucine-rich repeat receptor-like protein kinase At1g35710</fullName>
    </submittedName>
</protein>
<evidence type="ECO:0000313" key="15">
    <source>
        <dbReference type="Proteomes" id="UP000694886"/>
    </source>
</evidence>
<keyword evidence="7" id="KW-0677">Repeat</keyword>
<dbReference type="Pfam" id="PF13855">
    <property type="entry name" value="LRR_8"/>
    <property type="match status" value="2"/>
</dbReference>
<evidence type="ECO:0000256" key="5">
    <source>
        <dbReference type="ARBA" id="ARBA00022692"/>
    </source>
</evidence>
<evidence type="ECO:0000259" key="14">
    <source>
        <dbReference type="Pfam" id="PF08263"/>
    </source>
</evidence>
<comment type="similarity">
    <text evidence="2">Belongs to the RLP family.</text>
</comment>
<dbReference type="InterPro" id="IPR046956">
    <property type="entry name" value="RLP23-like"/>
</dbReference>
<keyword evidence="10" id="KW-0675">Receptor</keyword>